<dbReference type="EMBL" id="JACVFC010000001">
    <property type="protein sequence ID" value="MBC9930958.1"/>
    <property type="molecule type" value="Genomic_DNA"/>
</dbReference>
<dbReference type="PROSITE" id="PS51257">
    <property type="entry name" value="PROKAR_LIPOPROTEIN"/>
    <property type="match status" value="1"/>
</dbReference>
<reference evidence="1 2" key="1">
    <citation type="submission" date="2020-09" db="EMBL/GenBank/DDBJ databases">
        <title>Genome sequences of type strains of Chitinophaga qingshengii and Chitinophaga varians.</title>
        <authorList>
            <person name="Kittiwongwattana C."/>
        </authorList>
    </citation>
    <scope>NUCLEOTIDE SEQUENCE [LARGE SCALE GENOMIC DNA]</scope>
    <source>
        <strain evidence="1 2">JCM 30026</strain>
    </source>
</reference>
<dbReference type="Pfam" id="PF14054">
    <property type="entry name" value="DUF4249"/>
    <property type="match status" value="1"/>
</dbReference>
<dbReference type="RefSeq" id="WP_188087998.1">
    <property type="nucleotide sequence ID" value="NZ_JACVFC010000001.1"/>
</dbReference>
<protein>
    <submittedName>
        <fullName evidence="1">DUF4249 domain-containing protein</fullName>
    </submittedName>
</protein>
<sequence>MRSFFVYGILLTTLLTACEERVNIQLRYEGDKIVINSLLQPDSVAYVRITRSVPANVYDEGGFTEIGNAAVTLLQNGVAMSPLQQQQIKGRTYFVSREKVTNGNTYTINVSAAGLTPVSAQDTLPVAPIIADAAGQKGSTRVVFTLKDRPGAADYYRIRLFAYGPDNQPDTARGFRLDPAFNNNLIDVIANTHNDALIMDDTRFDGKTVNFVLETQALINSSRMMLEVSTMTDGGFKYFRTLGMQYLGAGGLLAEPAPVYTNVHNGYGIVAGINSRRLVFDTE</sequence>
<accession>A0ABR7TN32</accession>
<dbReference type="Proteomes" id="UP000659124">
    <property type="component" value="Unassembled WGS sequence"/>
</dbReference>
<name>A0ABR7TN32_9BACT</name>
<comment type="caution">
    <text evidence="1">The sequence shown here is derived from an EMBL/GenBank/DDBJ whole genome shotgun (WGS) entry which is preliminary data.</text>
</comment>
<evidence type="ECO:0000313" key="1">
    <source>
        <dbReference type="EMBL" id="MBC9930958.1"/>
    </source>
</evidence>
<organism evidence="1 2">
    <name type="scientific">Chitinophaga qingshengii</name>
    <dbReference type="NCBI Taxonomy" id="1569794"/>
    <lineage>
        <taxon>Bacteria</taxon>
        <taxon>Pseudomonadati</taxon>
        <taxon>Bacteroidota</taxon>
        <taxon>Chitinophagia</taxon>
        <taxon>Chitinophagales</taxon>
        <taxon>Chitinophagaceae</taxon>
        <taxon>Chitinophaga</taxon>
    </lineage>
</organism>
<proteinExistence type="predicted"/>
<dbReference type="InterPro" id="IPR025345">
    <property type="entry name" value="DUF4249"/>
</dbReference>
<evidence type="ECO:0000313" key="2">
    <source>
        <dbReference type="Proteomes" id="UP000659124"/>
    </source>
</evidence>
<gene>
    <name evidence="1" type="ORF">ICL07_11265</name>
</gene>
<keyword evidence="2" id="KW-1185">Reference proteome</keyword>